<dbReference type="GO" id="GO:0008198">
    <property type="term" value="F:ferrous iron binding"/>
    <property type="evidence" value="ECO:0007669"/>
    <property type="project" value="InterPro"/>
</dbReference>
<keyword evidence="3" id="KW-0560">Oxidoreductase</keyword>
<dbReference type="SUPFAM" id="SSF53213">
    <property type="entry name" value="LigB-like"/>
    <property type="match status" value="1"/>
</dbReference>
<proteinExistence type="predicted"/>
<dbReference type="GO" id="GO:0016702">
    <property type="term" value="F:oxidoreductase activity, acting on single donors with incorporation of molecular oxygen, incorporation of two atoms of oxygen"/>
    <property type="evidence" value="ECO:0007669"/>
    <property type="project" value="UniProtKB-ARBA"/>
</dbReference>
<reference evidence="3" key="2">
    <citation type="journal article" date="2020" name="J. Am. Chem. Soc.">
        <title>Characterization of Miharamycin Biosynthesis Reveals a Hybrid NRPS-PKS to Synthesize High-Carbon Sugar from a Complex Nucleoside.</title>
        <authorList>
            <person name="Wang F."/>
            <person name="Zhang W.H."/>
            <person name="Zhao J."/>
            <person name="Kang W.J."/>
            <person name="Wang S."/>
            <person name="Yu B."/>
            <person name="Pan H.X."/>
            <person name="Tang G.L."/>
        </authorList>
    </citation>
    <scope>NUCLEOTIDE SEQUENCE</scope>
    <source>
        <strain evidence="3">MS-1242</strain>
    </source>
</reference>
<evidence type="ECO:0000259" key="1">
    <source>
        <dbReference type="Pfam" id="PF02900"/>
    </source>
</evidence>
<dbReference type="EMBL" id="MH534948">
    <property type="protein sequence ID" value="QCX41908.1"/>
    <property type="molecule type" value="Genomic_DNA"/>
</dbReference>
<dbReference type="InterPro" id="IPR004183">
    <property type="entry name" value="Xdiol_dOase_suB"/>
</dbReference>
<sequence>MAEVVAVAGVPHTPVFPALARGDTESGAEVARRYAAVDEVVARADADVLVVLTCDHINTFTPDMWPTFAVATGHSALGPNDDVPGVSPMSYALAADAGAALHRGLVGQDFDPVALRDHSVDHSVVVPLHFLNGRRLPVVPVYVNGMVAPRPSAARCRRLGRVLRNALEELPGRRVAVVASGSFSLEVGGPRVLPDQVYGVPRPAWARSVADRLHRGDLDGLVAEATERRIEEAGTVAGEVLPWIAAAETAADLPLALMDHRDGEGHAFAAWGPA</sequence>
<feature type="domain" description="Extradiol ring-cleavage dioxygenase class III enzyme subunit B" evidence="1">
    <location>
        <begin position="8"/>
        <end position="247"/>
    </location>
</feature>
<gene>
    <name evidence="2" type="primary">mhr3</name>
    <name evidence="3" type="synonym">mihQ</name>
</gene>
<organism evidence="2">
    <name type="scientific">Streptomyces miharaensis</name>
    <dbReference type="NCBI Taxonomy" id="285483"/>
    <lineage>
        <taxon>Bacteria</taxon>
        <taxon>Bacillati</taxon>
        <taxon>Actinomycetota</taxon>
        <taxon>Actinomycetes</taxon>
        <taxon>Kitasatosporales</taxon>
        <taxon>Streptomycetaceae</taxon>
        <taxon>Streptomyces</taxon>
    </lineage>
</organism>
<reference evidence="2" key="1">
    <citation type="journal article" date="2019" name="J. Am. Chem. Soc.">
        <title>The Amipurimycin and Miharamycin Biosynthetic Gene Clusters: Unraveling the Origins of 2-Aminopurinyl Peptidyl Nucleoside Antibiotics.</title>
        <authorList>
            <person name="Romo A.J."/>
            <person name="Shiraishi T."/>
            <person name="Ikeuchi H."/>
            <person name="Lin G.M."/>
            <person name="Geng Y."/>
            <person name="Lee Y.H."/>
            <person name="Liem P.H."/>
            <person name="Ma T."/>
            <person name="Ogasawara Y."/>
            <person name="Shin-Ya K."/>
            <person name="Nishiyama M."/>
            <person name="Kuzuyama T."/>
            <person name="Liu H.W."/>
        </authorList>
    </citation>
    <scope>NUCLEOTIDE SEQUENCE</scope>
    <source>
        <strain evidence="2">MS-1242 [SF-489]</strain>
    </source>
</reference>
<dbReference type="EMBL" id="MN850873">
    <property type="protein sequence ID" value="QHD26322.1"/>
    <property type="molecule type" value="Genomic_DNA"/>
</dbReference>
<dbReference type="Gene3D" id="3.40.830.10">
    <property type="entry name" value="LigB-like"/>
    <property type="match status" value="1"/>
</dbReference>
<dbReference type="Pfam" id="PF02900">
    <property type="entry name" value="LigB"/>
    <property type="match status" value="1"/>
</dbReference>
<protein>
    <submittedName>
        <fullName evidence="2">Mhr3</fullName>
    </submittedName>
    <submittedName>
        <fullName evidence="3">Subunit A of Class III Extradiol ring-cleavage dioxygenase</fullName>
    </submittedName>
</protein>
<evidence type="ECO:0000313" key="3">
    <source>
        <dbReference type="EMBL" id="QHD26322.1"/>
    </source>
</evidence>
<evidence type="ECO:0000313" key="2">
    <source>
        <dbReference type="EMBL" id="QCX41908.1"/>
    </source>
</evidence>
<dbReference type="AlphaFoldDB" id="A0A4Y5QSC8"/>
<name>A0A4Y5QSC8_9ACTN</name>
<accession>A0A4Y5QSC8</accession>
<keyword evidence="3" id="KW-0223">Dioxygenase</keyword>